<accession>A0A1I8FR14</accession>
<sequence length="120" mass="13060">TNLGKPSLLDHSKQPSDVLLTRCSSACCSWPRSCQRVTPIRSSAGHPCTASSARRTAEDAPRFAERESRNNRKCLLPGASDDEMLRQFRAYLGMIAQAQIRDAAFASSRGPTDSTASSRC</sequence>
<evidence type="ECO:0000256" key="1">
    <source>
        <dbReference type="SAM" id="MobiDB-lite"/>
    </source>
</evidence>
<feature type="compositionally biased region" description="Basic and acidic residues" evidence="1">
    <location>
        <begin position="55"/>
        <end position="68"/>
    </location>
</feature>
<evidence type="ECO:0000313" key="2">
    <source>
        <dbReference type="Proteomes" id="UP000095280"/>
    </source>
</evidence>
<feature type="region of interest" description="Disordered" evidence="1">
    <location>
        <begin position="42"/>
        <end position="68"/>
    </location>
</feature>
<keyword evidence="2" id="KW-1185">Reference proteome</keyword>
<reference evidence="3" key="1">
    <citation type="submission" date="2016-11" db="UniProtKB">
        <authorList>
            <consortium name="WormBaseParasite"/>
        </authorList>
    </citation>
    <scope>IDENTIFICATION</scope>
</reference>
<protein>
    <submittedName>
        <fullName evidence="3">Cholecystokinin</fullName>
    </submittedName>
</protein>
<dbReference type="WBParaSite" id="maker-unitig_44940-snap-gene-0.1-mRNA-1">
    <property type="protein sequence ID" value="maker-unitig_44940-snap-gene-0.1-mRNA-1"/>
    <property type="gene ID" value="maker-unitig_44940-snap-gene-0.1"/>
</dbReference>
<proteinExistence type="predicted"/>
<organism evidence="2 3">
    <name type="scientific">Macrostomum lignano</name>
    <dbReference type="NCBI Taxonomy" id="282301"/>
    <lineage>
        <taxon>Eukaryota</taxon>
        <taxon>Metazoa</taxon>
        <taxon>Spiralia</taxon>
        <taxon>Lophotrochozoa</taxon>
        <taxon>Platyhelminthes</taxon>
        <taxon>Rhabditophora</taxon>
        <taxon>Macrostomorpha</taxon>
        <taxon>Macrostomida</taxon>
        <taxon>Macrostomidae</taxon>
        <taxon>Macrostomum</taxon>
    </lineage>
</organism>
<dbReference type="AlphaFoldDB" id="A0A1I8FR14"/>
<dbReference type="Proteomes" id="UP000095280">
    <property type="component" value="Unplaced"/>
</dbReference>
<name>A0A1I8FR14_9PLAT</name>
<evidence type="ECO:0000313" key="3">
    <source>
        <dbReference type="WBParaSite" id="maker-unitig_44940-snap-gene-0.1-mRNA-1"/>
    </source>
</evidence>